<feature type="signal peptide" evidence="1">
    <location>
        <begin position="1"/>
        <end position="20"/>
    </location>
</feature>
<dbReference type="EMBL" id="JAACXV010013969">
    <property type="protein sequence ID" value="KAF7271375.1"/>
    <property type="molecule type" value="Genomic_DNA"/>
</dbReference>
<evidence type="ECO:0000313" key="3">
    <source>
        <dbReference type="Proteomes" id="UP000625711"/>
    </source>
</evidence>
<feature type="chain" id="PRO_5032509876" evidence="1">
    <location>
        <begin position="21"/>
        <end position="186"/>
    </location>
</feature>
<organism evidence="2 3">
    <name type="scientific">Rhynchophorus ferrugineus</name>
    <name type="common">Red palm weevil</name>
    <name type="synonym">Curculio ferrugineus</name>
    <dbReference type="NCBI Taxonomy" id="354439"/>
    <lineage>
        <taxon>Eukaryota</taxon>
        <taxon>Metazoa</taxon>
        <taxon>Ecdysozoa</taxon>
        <taxon>Arthropoda</taxon>
        <taxon>Hexapoda</taxon>
        <taxon>Insecta</taxon>
        <taxon>Pterygota</taxon>
        <taxon>Neoptera</taxon>
        <taxon>Endopterygota</taxon>
        <taxon>Coleoptera</taxon>
        <taxon>Polyphaga</taxon>
        <taxon>Cucujiformia</taxon>
        <taxon>Curculionidae</taxon>
        <taxon>Dryophthorinae</taxon>
        <taxon>Rhynchophorus</taxon>
    </lineage>
</organism>
<keyword evidence="3" id="KW-1185">Reference proteome</keyword>
<dbReference type="OrthoDB" id="7330171at2759"/>
<gene>
    <name evidence="2" type="ORF">GWI33_015730</name>
</gene>
<keyword evidence="1" id="KW-0732">Signal</keyword>
<evidence type="ECO:0000313" key="2">
    <source>
        <dbReference type="EMBL" id="KAF7271375.1"/>
    </source>
</evidence>
<dbReference type="AlphaFoldDB" id="A0A834I4S8"/>
<sequence>MVGTRALFLVWVGGIAAILAAPTSTREKRNYILVPASSVVQLPLSPNISPAYLKSILEQQKQQNPLSQTRGPFDFIGQWIQQVPWLPVQVNVPDLFQNIGNGINQVGTTVSQFTQNVGNGVSTFGQNVGNGVNQFTQNIGNGWNQLSQNVGGRKPTTGSQQFVLLPVEYPGGQQLVLANEALEAFP</sequence>
<evidence type="ECO:0000256" key="1">
    <source>
        <dbReference type="SAM" id="SignalP"/>
    </source>
</evidence>
<comment type="caution">
    <text evidence="2">The sequence shown here is derived from an EMBL/GenBank/DDBJ whole genome shotgun (WGS) entry which is preliminary data.</text>
</comment>
<protein>
    <submittedName>
        <fullName evidence="2">Uncharacterized protein</fullName>
    </submittedName>
</protein>
<proteinExistence type="predicted"/>
<dbReference type="Proteomes" id="UP000625711">
    <property type="component" value="Unassembled WGS sequence"/>
</dbReference>
<accession>A0A834I4S8</accession>
<reference evidence="2" key="1">
    <citation type="submission" date="2020-08" db="EMBL/GenBank/DDBJ databases">
        <title>Genome sequencing and assembly of the red palm weevil Rhynchophorus ferrugineus.</title>
        <authorList>
            <person name="Dias G.B."/>
            <person name="Bergman C.M."/>
            <person name="Manee M."/>
        </authorList>
    </citation>
    <scope>NUCLEOTIDE SEQUENCE</scope>
    <source>
        <strain evidence="2">AA-2017</strain>
        <tissue evidence="2">Whole larva</tissue>
    </source>
</reference>
<name>A0A834I4S8_RHYFE</name>